<dbReference type="SUPFAM" id="SSF75001">
    <property type="entry name" value="Dipeptidyl peptidase I (cathepsin C), exclusion domain"/>
    <property type="match status" value="1"/>
</dbReference>
<protein>
    <recommendedName>
        <fullName evidence="1">Cathepsin C exclusion domain-containing protein</fullName>
    </recommendedName>
</protein>
<dbReference type="AlphaFoldDB" id="A0AAQ4E7Y5"/>
<dbReference type="InterPro" id="IPR036496">
    <property type="entry name" value="CathepsinC_exc_dom_sf"/>
</dbReference>
<feature type="non-terminal residue" evidence="2">
    <location>
        <position position="115"/>
    </location>
</feature>
<keyword evidence="3" id="KW-1185">Reference proteome</keyword>
<dbReference type="Gene3D" id="2.40.128.80">
    <property type="entry name" value="Cathepsin C, exclusion domain"/>
    <property type="match status" value="1"/>
</dbReference>
<reference evidence="2 3" key="1">
    <citation type="journal article" date="2023" name="Arcadia Sci">
        <title>De novo assembly of a long-read Amblyomma americanum tick genome.</title>
        <authorList>
            <person name="Chou S."/>
            <person name="Poskanzer K.E."/>
            <person name="Rollins M."/>
            <person name="Thuy-Boun P.S."/>
        </authorList>
    </citation>
    <scope>NUCLEOTIDE SEQUENCE [LARGE SCALE GENOMIC DNA]</scope>
    <source>
        <strain evidence="2">F_SG_1</strain>
        <tissue evidence="2">Salivary glands</tissue>
    </source>
</reference>
<dbReference type="Pfam" id="PF08773">
    <property type="entry name" value="CathepsinC_exc"/>
    <property type="match status" value="1"/>
</dbReference>
<comment type="caution">
    <text evidence="2">The sequence shown here is derived from an EMBL/GenBank/DDBJ whole genome shotgun (WGS) entry which is preliminary data.</text>
</comment>
<proteinExistence type="predicted"/>
<gene>
    <name evidence="2" type="ORF">V5799_012791</name>
</gene>
<dbReference type="EMBL" id="JARKHS020020612">
    <property type="protein sequence ID" value="KAK8770742.1"/>
    <property type="molecule type" value="Genomic_DNA"/>
</dbReference>
<sequence>MGRCFLRRYFAFSNYSDSESFCGGTKAGWAHDILGNNWACFEGHRDDGFRAKKPLQAPPLRRELGDTVDPFNTEEFVALVNRAQSSWTAQVHEPFRGKTLNEMMNIRGGHRNRNF</sequence>
<feature type="domain" description="Cathepsin C exclusion" evidence="1">
    <location>
        <begin position="7"/>
        <end position="44"/>
    </location>
</feature>
<name>A0AAQ4E7Y5_AMBAM</name>
<accession>A0AAQ4E7Y5</accession>
<evidence type="ECO:0000313" key="2">
    <source>
        <dbReference type="EMBL" id="KAK8770742.1"/>
    </source>
</evidence>
<organism evidence="2 3">
    <name type="scientific">Amblyomma americanum</name>
    <name type="common">Lone star tick</name>
    <dbReference type="NCBI Taxonomy" id="6943"/>
    <lineage>
        <taxon>Eukaryota</taxon>
        <taxon>Metazoa</taxon>
        <taxon>Ecdysozoa</taxon>
        <taxon>Arthropoda</taxon>
        <taxon>Chelicerata</taxon>
        <taxon>Arachnida</taxon>
        <taxon>Acari</taxon>
        <taxon>Parasitiformes</taxon>
        <taxon>Ixodida</taxon>
        <taxon>Ixodoidea</taxon>
        <taxon>Ixodidae</taxon>
        <taxon>Amblyomminae</taxon>
        <taxon>Amblyomma</taxon>
    </lineage>
</organism>
<evidence type="ECO:0000259" key="1">
    <source>
        <dbReference type="Pfam" id="PF08773"/>
    </source>
</evidence>
<dbReference type="Proteomes" id="UP001321473">
    <property type="component" value="Unassembled WGS sequence"/>
</dbReference>
<dbReference type="InterPro" id="IPR014882">
    <property type="entry name" value="CathepsinC_exc"/>
</dbReference>
<evidence type="ECO:0000313" key="3">
    <source>
        <dbReference type="Proteomes" id="UP001321473"/>
    </source>
</evidence>